<proteinExistence type="predicted"/>
<accession>A0ACC0U5I4</accession>
<evidence type="ECO:0000313" key="1">
    <source>
        <dbReference type="EMBL" id="KAI9464387.1"/>
    </source>
</evidence>
<gene>
    <name evidence="1" type="ORF">F5148DRAFT_1285886</name>
</gene>
<organism evidence="1 2">
    <name type="scientific">Russula earlei</name>
    <dbReference type="NCBI Taxonomy" id="71964"/>
    <lineage>
        <taxon>Eukaryota</taxon>
        <taxon>Fungi</taxon>
        <taxon>Dikarya</taxon>
        <taxon>Basidiomycota</taxon>
        <taxon>Agaricomycotina</taxon>
        <taxon>Agaricomycetes</taxon>
        <taxon>Russulales</taxon>
        <taxon>Russulaceae</taxon>
        <taxon>Russula</taxon>
    </lineage>
</organism>
<dbReference type="EMBL" id="JAGFNK010000149">
    <property type="protein sequence ID" value="KAI9464387.1"/>
    <property type="molecule type" value="Genomic_DNA"/>
</dbReference>
<sequence>MGAGHPVQIRQLPDHNPMHPVVFSLERHKYSSSSNFTGTLARDQIKEIHKNDKKGEFSPLSQYSDEEVQYGPNILTSASSQRTHRSSLTKDRLSFRSTREGDRPLSSHESSGRAPIVGVVSPTSTQIRGSLSAKSSEKIHRTSRESPVHGLSKPNFDGARSPGGIRSLSRVRERSQYPPAHVRNSPLPHVDSSSSLESLRWQLEDQNISVGAEAIFGQLDAGCQSASNENSAAPLQQGKGRKVSTNTPSKSSSPRGTSDSLPQPTTDRPQSHDALRNYEGTNTVLLSQRVERNPQTSDNEQRTWLSTISSSAYHSLRDRYGEVEIKRQQIIWDLCESERSFVRRLQTFVRLFIRPLRMKDSVTWLAGVPTEVARLFDWLEDIINLHAQISSALRAVVSEQYPIVMRIAGRITEFSRLSGESSSDFGEFIRIQQEQDDCRGWSVEAFLVEPVNRLVDYPIHFKHLLDVTPQGHPDHLATLSLLHCTETVIRVMREVKLQEDEYELVREKLGQIKGLPASLQLAHRSRRLLARGRLERDFPGGKTRTTNIGGELHEHRRSVQGTGMRQSRLISVIQSRAMRSDSIRTTSESNTSMASQFSDNLKTTYPPDMAQRSTSPSSFPGHNSWERQFTSPGNAHSSLETREKMLYTLVFNDLVLLASPPYNSTGHHQREMQTESWNLIEGIGISRVLKVMEDSNHIILDLLPVELENIATGRIPDSGQIVMVTLSVPTISSSGVQLDTPTLSRLRHNWVSAFQECAEFTLRALSFPSQSGKLAAPIPGLAWETDRKPSGSAIFASGVRLPKSPSTQMTEQGADPAEQEREAREWWALRFQQVLGEMQRCSSGALAIVSSGVSTPGGNTADQRRTSQPRALKLSSLSSSESMANRLP</sequence>
<dbReference type="Proteomes" id="UP001207468">
    <property type="component" value="Unassembled WGS sequence"/>
</dbReference>
<protein>
    <submittedName>
        <fullName evidence="1">Uncharacterized protein</fullName>
    </submittedName>
</protein>
<comment type="caution">
    <text evidence="1">The sequence shown here is derived from an EMBL/GenBank/DDBJ whole genome shotgun (WGS) entry which is preliminary data.</text>
</comment>
<keyword evidence="2" id="KW-1185">Reference proteome</keyword>
<reference evidence="1" key="1">
    <citation type="submission" date="2021-03" db="EMBL/GenBank/DDBJ databases">
        <title>Evolutionary priming and transition to the ectomycorrhizal habit in an iconic lineage of mushroom-forming fungi: is preadaptation a requirement?</title>
        <authorList>
            <consortium name="DOE Joint Genome Institute"/>
            <person name="Looney B.P."/>
            <person name="Miyauchi S."/>
            <person name="Morin E."/>
            <person name="Drula E."/>
            <person name="Courty P.E."/>
            <person name="Chicoki N."/>
            <person name="Fauchery L."/>
            <person name="Kohler A."/>
            <person name="Kuo A."/>
            <person name="LaButti K."/>
            <person name="Pangilinan J."/>
            <person name="Lipzen A."/>
            <person name="Riley R."/>
            <person name="Andreopoulos W."/>
            <person name="He G."/>
            <person name="Johnson J."/>
            <person name="Barry K.W."/>
            <person name="Grigoriev I.V."/>
            <person name="Nagy L."/>
            <person name="Hibbett D."/>
            <person name="Henrissat B."/>
            <person name="Matheny P.B."/>
            <person name="Labbe J."/>
            <person name="Martin A.F."/>
        </authorList>
    </citation>
    <scope>NUCLEOTIDE SEQUENCE</scope>
    <source>
        <strain evidence="1">BPL698</strain>
    </source>
</reference>
<name>A0ACC0U5I4_9AGAM</name>
<evidence type="ECO:0000313" key="2">
    <source>
        <dbReference type="Proteomes" id="UP001207468"/>
    </source>
</evidence>